<comment type="caution">
    <text evidence="1">The sequence shown here is derived from an EMBL/GenBank/DDBJ whole genome shotgun (WGS) entry which is preliminary data.</text>
</comment>
<keyword evidence="2" id="KW-1185">Reference proteome</keyword>
<dbReference type="Proteomes" id="UP000306416">
    <property type="component" value="Unassembled WGS sequence"/>
</dbReference>
<proteinExistence type="predicted"/>
<dbReference type="EMBL" id="SRSC01000004">
    <property type="protein sequence ID" value="TGU70730.1"/>
    <property type="molecule type" value="Genomic_DNA"/>
</dbReference>
<protein>
    <submittedName>
        <fullName evidence="1">Uncharacterized protein</fullName>
    </submittedName>
</protein>
<organism evidence="1 2">
    <name type="scientific">Geomonas terrae</name>
    <dbReference type="NCBI Taxonomy" id="2562681"/>
    <lineage>
        <taxon>Bacteria</taxon>
        <taxon>Pseudomonadati</taxon>
        <taxon>Thermodesulfobacteriota</taxon>
        <taxon>Desulfuromonadia</taxon>
        <taxon>Geobacterales</taxon>
        <taxon>Geobacteraceae</taxon>
        <taxon>Geomonas</taxon>
    </lineage>
</organism>
<name>A0A4S1CCI5_9BACT</name>
<sequence>MSCTTAAALEPMSATITVSGGNLYDYVVIGEHAAATDSYDNAYDTISPGNLNADMGQPFICVIVPQPAWKPALSKLRGDVRSLAKKQEWPLSVTSTFAKGTPLQVALRTEQSRLSPAMALTLKVGDKMYDLKAGPLTIPAPGPGNASGLLVSAEQP</sequence>
<dbReference type="AlphaFoldDB" id="A0A4S1CCI5"/>
<evidence type="ECO:0000313" key="2">
    <source>
        <dbReference type="Proteomes" id="UP000306416"/>
    </source>
</evidence>
<accession>A0A4S1CCI5</accession>
<reference evidence="1 2" key="1">
    <citation type="submission" date="2019-04" db="EMBL/GenBank/DDBJ databases">
        <title>Geobacter oryzae sp. nov., ferric-reducing bacteria isolated from paddy soil.</title>
        <authorList>
            <person name="Xu Z."/>
            <person name="Masuda Y."/>
            <person name="Itoh H."/>
            <person name="Senoo K."/>
        </authorList>
    </citation>
    <scope>NUCLEOTIDE SEQUENCE [LARGE SCALE GENOMIC DNA]</scope>
    <source>
        <strain evidence="1 2">Red111</strain>
    </source>
</reference>
<gene>
    <name evidence="1" type="ORF">E4633_17175</name>
</gene>
<evidence type="ECO:0000313" key="1">
    <source>
        <dbReference type="EMBL" id="TGU70730.1"/>
    </source>
</evidence>